<dbReference type="RefSeq" id="XP_049265041.1">
    <property type="nucleotide sequence ID" value="XM_049405368.1"/>
</dbReference>
<sequence>MDTLTQLPPTSNHNNEDGLVLGSPIHHVHNNNNNNTSFEEKQQQQEEEDDDHNYPSPKIDSYFKDTSSLNEKSSVHSTDESEVQDETLLEDQIEQQQQQQQEQEQQQPEQEQEHEQEQQEIKDSHNDSQHHDESQEDQEDEEQEQHQEQEVEEEQQEHEQSQDDQAFEEVNTSESDSARDSQNKPTRSPGNFNVTGLKQDGDEQDQYNELKNTLNKTESSEFASPSSANGFHSNSDLVVDQSDSILQQLRGKGQSEESFKKKSIFPALHSRMNDPELPKRHFEKELELEQQRSDIGSPALSDSSAFQFIDTRDEVSTAIAATAASNSQSNNTQENGVSSSNLVKFRLPFAC</sequence>
<evidence type="ECO:0000256" key="1">
    <source>
        <dbReference type="SAM" id="MobiDB-lite"/>
    </source>
</evidence>
<dbReference type="EMBL" id="JAGSYN010000064">
    <property type="protein sequence ID" value="KAG7664809.1"/>
    <property type="molecule type" value="Genomic_DNA"/>
</dbReference>
<organism evidence="2 3">
    <name type="scientific">[Candida] subhashii</name>
    <dbReference type="NCBI Taxonomy" id="561895"/>
    <lineage>
        <taxon>Eukaryota</taxon>
        <taxon>Fungi</taxon>
        <taxon>Dikarya</taxon>
        <taxon>Ascomycota</taxon>
        <taxon>Saccharomycotina</taxon>
        <taxon>Pichiomycetes</taxon>
        <taxon>Debaryomycetaceae</taxon>
        <taxon>Spathaspora</taxon>
    </lineage>
</organism>
<name>A0A8J5QNJ1_9ASCO</name>
<feature type="region of interest" description="Disordered" evidence="1">
    <location>
        <begin position="1"/>
        <end position="278"/>
    </location>
</feature>
<feature type="compositionally biased region" description="Low complexity" evidence="1">
    <location>
        <begin position="94"/>
        <end position="109"/>
    </location>
</feature>
<feature type="compositionally biased region" description="Polar residues" evidence="1">
    <location>
        <begin position="207"/>
        <end position="247"/>
    </location>
</feature>
<gene>
    <name evidence="2" type="ORF">J8A68_001691</name>
</gene>
<dbReference type="GeneID" id="73468492"/>
<dbReference type="Proteomes" id="UP000694255">
    <property type="component" value="Unassembled WGS sequence"/>
</dbReference>
<feature type="compositionally biased region" description="Acidic residues" evidence="1">
    <location>
        <begin position="80"/>
        <end position="93"/>
    </location>
</feature>
<keyword evidence="3" id="KW-1185">Reference proteome</keyword>
<evidence type="ECO:0000313" key="2">
    <source>
        <dbReference type="EMBL" id="KAG7664809.1"/>
    </source>
</evidence>
<evidence type="ECO:0000313" key="3">
    <source>
        <dbReference type="Proteomes" id="UP000694255"/>
    </source>
</evidence>
<comment type="caution">
    <text evidence="2">The sequence shown here is derived from an EMBL/GenBank/DDBJ whole genome shotgun (WGS) entry which is preliminary data.</text>
</comment>
<dbReference type="AlphaFoldDB" id="A0A8J5QNJ1"/>
<reference evidence="2 3" key="1">
    <citation type="journal article" date="2021" name="DNA Res.">
        <title>Genome analysis of Candida subhashii reveals its hybrid nature and dual mitochondrial genome conformations.</title>
        <authorList>
            <person name="Mixao V."/>
            <person name="Hegedusova E."/>
            <person name="Saus E."/>
            <person name="Pryszcz L.P."/>
            <person name="Cillingova A."/>
            <person name="Nosek J."/>
            <person name="Gabaldon T."/>
        </authorList>
    </citation>
    <scope>NUCLEOTIDE SEQUENCE [LARGE SCALE GENOMIC DNA]</scope>
    <source>
        <strain evidence="2 3">CBS 10753</strain>
    </source>
</reference>
<feature type="compositionally biased region" description="Acidic residues" evidence="1">
    <location>
        <begin position="134"/>
        <end position="143"/>
    </location>
</feature>
<accession>A0A8J5QNJ1</accession>
<protein>
    <submittedName>
        <fullName evidence="2">Uncharacterized protein</fullName>
    </submittedName>
</protein>
<feature type="compositionally biased region" description="Polar residues" evidence="1">
    <location>
        <begin position="1"/>
        <end position="13"/>
    </location>
</feature>
<feature type="compositionally biased region" description="Polar residues" evidence="1">
    <location>
        <begin position="183"/>
        <end position="196"/>
    </location>
</feature>
<proteinExistence type="predicted"/>
<feature type="compositionally biased region" description="Basic and acidic residues" evidence="1">
    <location>
        <begin position="111"/>
        <end position="133"/>
    </location>
</feature>